<evidence type="ECO:0000313" key="2">
    <source>
        <dbReference type="EMBL" id="MCK7610527.1"/>
    </source>
</evidence>
<dbReference type="Proteomes" id="UP001431221">
    <property type="component" value="Unassembled WGS sequence"/>
</dbReference>
<sequence>MTGKIVRSHGTTPSGDNSRHSFDIGQAVYLREGFGRNQLSSDMFHITGRLPSEGGLPQYRIRGDKEAYERMVTQDRIEAVGNRTDGSNQSLIDKTFG</sequence>
<comment type="caution">
    <text evidence="2">The sequence shown here is derived from an EMBL/GenBank/DDBJ whole genome shotgun (WGS) entry which is preliminary data.</text>
</comment>
<dbReference type="RefSeq" id="WP_248149146.1">
    <property type="nucleotide sequence ID" value="NZ_JALNMJ010000001.1"/>
</dbReference>
<protein>
    <submittedName>
        <fullName evidence="2">Uncharacterized protein</fullName>
    </submittedName>
</protein>
<evidence type="ECO:0000313" key="3">
    <source>
        <dbReference type="Proteomes" id="UP001431221"/>
    </source>
</evidence>
<dbReference type="EMBL" id="JALNMJ010000001">
    <property type="protein sequence ID" value="MCK7610527.1"/>
    <property type="molecule type" value="Genomic_DNA"/>
</dbReference>
<name>A0ABT0GN49_9HYPH</name>
<keyword evidence="3" id="KW-1185">Reference proteome</keyword>
<evidence type="ECO:0000256" key="1">
    <source>
        <dbReference type="SAM" id="MobiDB-lite"/>
    </source>
</evidence>
<proteinExistence type="predicted"/>
<accession>A0ABT0GN49</accession>
<reference evidence="2" key="1">
    <citation type="submission" date="2022-04" db="EMBL/GenBank/DDBJ databases">
        <title>Roseibium sp. CAU 1639 isolated from mud.</title>
        <authorList>
            <person name="Kim W."/>
        </authorList>
    </citation>
    <scope>NUCLEOTIDE SEQUENCE</scope>
    <source>
        <strain evidence="2">CAU 1639</strain>
    </source>
</reference>
<organism evidence="2 3">
    <name type="scientific">Roseibium sediminicola</name>
    <dbReference type="NCBI Taxonomy" id="2933272"/>
    <lineage>
        <taxon>Bacteria</taxon>
        <taxon>Pseudomonadati</taxon>
        <taxon>Pseudomonadota</taxon>
        <taxon>Alphaproteobacteria</taxon>
        <taxon>Hyphomicrobiales</taxon>
        <taxon>Stappiaceae</taxon>
        <taxon>Roseibium</taxon>
    </lineage>
</organism>
<gene>
    <name evidence="2" type="ORF">M0H32_00015</name>
</gene>
<feature type="region of interest" description="Disordered" evidence="1">
    <location>
        <begin position="1"/>
        <end position="21"/>
    </location>
</feature>